<protein>
    <submittedName>
        <fullName evidence="2">Uncharacterized protein</fullName>
    </submittedName>
</protein>
<reference evidence="2 3" key="1">
    <citation type="submission" date="2011-02" db="EMBL/GenBank/DDBJ databases">
        <title>The Genome Sequence of Sphaeroforma arctica JP610.</title>
        <authorList>
            <consortium name="The Broad Institute Genome Sequencing Platform"/>
            <person name="Russ C."/>
            <person name="Cuomo C."/>
            <person name="Young S.K."/>
            <person name="Zeng Q."/>
            <person name="Gargeya S."/>
            <person name="Alvarado L."/>
            <person name="Berlin A."/>
            <person name="Chapman S.B."/>
            <person name="Chen Z."/>
            <person name="Freedman E."/>
            <person name="Gellesch M."/>
            <person name="Goldberg J."/>
            <person name="Griggs A."/>
            <person name="Gujja S."/>
            <person name="Heilman E."/>
            <person name="Heiman D."/>
            <person name="Howarth C."/>
            <person name="Mehta T."/>
            <person name="Neiman D."/>
            <person name="Pearson M."/>
            <person name="Roberts A."/>
            <person name="Saif S."/>
            <person name="Shea T."/>
            <person name="Shenoy N."/>
            <person name="Sisk P."/>
            <person name="Stolte C."/>
            <person name="Sykes S."/>
            <person name="White J."/>
            <person name="Yandava C."/>
            <person name="Burger G."/>
            <person name="Gray M.W."/>
            <person name="Holland P.W.H."/>
            <person name="King N."/>
            <person name="Lang F.B.F."/>
            <person name="Roger A.J."/>
            <person name="Ruiz-Trillo I."/>
            <person name="Haas B."/>
            <person name="Nusbaum C."/>
            <person name="Birren B."/>
        </authorList>
    </citation>
    <scope>NUCLEOTIDE SEQUENCE [LARGE SCALE GENOMIC DNA]</scope>
    <source>
        <strain evidence="2 3">JP610</strain>
    </source>
</reference>
<keyword evidence="3" id="KW-1185">Reference proteome</keyword>
<dbReference type="RefSeq" id="XP_014151584.1">
    <property type="nucleotide sequence ID" value="XM_014296109.1"/>
</dbReference>
<evidence type="ECO:0000313" key="2">
    <source>
        <dbReference type="EMBL" id="KNC77682.1"/>
    </source>
</evidence>
<feature type="non-terminal residue" evidence="2">
    <location>
        <position position="1"/>
    </location>
</feature>
<dbReference type="Proteomes" id="UP000054560">
    <property type="component" value="Unassembled WGS sequence"/>
</dbReference>
<dbReference type="GeneID" id="25910364"/>
<proteinExistence type="predicted"/>
<dbReference type="AlphaFoldDB" id="A0A0L0FLM8"/>
<dbReference type="EMBL" id="KQ242661">
    <property type="protein sequence ID" value="KNC77682.1"/>
    <property type="molecule type" value="Genomic_DNA"/>
</dbReference>
<organism evidence="2 3">
    <name type="scientific">Sphaeroforma arctica JP610</name>
    <dbReference type="NCBI Taxonomy" id="667725"/>
    <lineage>
        <taxon>Eukaryota</taxon>
        <taxon>Ichthyosporea</taxon>
        <taxon>Ichthyophonida</taxon>
        <taxon>Sphaeroforma</taxon>
    </lineage>
</organism>
<evidence type="ECO:0000256" key="1">
    <source>
        <dbReference type="SAM" id="MobiDB-lite"/>
    </source>
</evidence>
<accession>A0A0L0FLM8</accession>
<name>A0A0L0FLM8_9EUKA</name>
<gene>
    <name evidence="2" type="ORF">SARC_09860</name>
</gene>
<feature type="region of interest" description="Disordered" evidence="1">
    <location>
        <begin position="21"/>
        <end position="99"/>
    </location>
</feature>
<evidence type="ECO:0000313" key="3">
    <source>
        <dbReference type="Proteomes" id="UP000054560"/>
    </source>
</evidence>
<sequence>PGRIRGDEPPNPTIGYAGQEHAQEEFRRSHAVHPSVHGTRKRKIIPTIKFTRDGDTPRPMHVPVIDPPTSHEAYTPHYQQHGNQRRLPNPHPAIYDEHK</sequence>